<protein>
    <submittedName>
        <fullName evidence="2">Uncharacterized protein</fullName>
    </submittedName>
</protein>
<proteinExistence type="predicted"/>
<evidence type="ECO:0000256" key="1">
    <source>
        <dbReference type="SAM" id="SignalP"/>
    </source>
</evidence>
<organism evidence="2 3">
    <name type="scientific">Salinarimonas soli</name>
    <dbReference type="NCBI Taxonomy" id="1638099"/>
    <lineage>
        <taxon>Bacteria</taxon>
        <taxon>Pseudomonadati</taxon>
        <taxon>Pseudomonadota</taxon>
        <taxon>Alphaproteobacteria</taxon>
        <taxon>Hyphomicrobiales</taxon>
        <taxon>Salinarimonadaceae</taxon>
        <taxon>Salinarimonas</taxon>
    </lineage>
</organism>
<dbReference type="OrthoDB" id="7929599at2"/>
<feature type="chain" id="PRO_5022686655" evidence="1">
    <location>
        <begin position="24"/>
        <end position="317"/>
    </location>
</feature>
<comment type="caution">
    <text evidence="2">The sequence shown here is derived from an EMBL/GenBank/DDBJ whole genome shotgun (WGS) entry which is preliminary data.</text>
</comment>
<dbReference type="AlphaFoldDB" id="A0A5B2VU90"/>
<evidence type="ECO:0000313" key="3">
    <source>
        <dbReference type="Proteomes" id="UP000323142"/>
    </source>
</evidence>
<evidence type="ECO:0000313" key="2">
    <source>
        <dbReference type="EMBL" id="KAA2242354.1"/>
    </source>
</evidence>
<keyword evidence="3" id="KW-1185">Reference proteome</keyword>
<dbReference type="RefSeq" id="WP_149815625.1">
    <property type="nucleotide sequence ID" value="NZ_VUOA01000006.1"/>
</dbReference>
<feature type="signal peptide" evidence="1">
    <location>
        <begin position="1"/>
        <end position="23"/>
    </location>
</feature>
<sequence>MRTFRRPTLITLLALLAFTPARAENLAVDVQNRSEPVLCAEKDNVTLTFASPQARAFRVEAAHPAYIGILREDRFAPDFTACGTELTPATTEVKPPRRVTFYEDVETWLTGYTFANFWRPNDVPFRVGDRVERGLHVVQLWVRRNERAEEVLVIYPGDGYWRLRPLPPAYLGWSAYGSSVLIGPVEDAGRPVVNLASIDFDPAAKAFRLRFARGGGATIRIGALDRDRLALDVAFDEPVGDRPFAALRSMYVTEFNADVARIAAREPGAPGWREEPVMAYRGGKATDLWTGRLVPSRHNTSAPDILFGRFGADGAPR</sequence>
<accession>A0A5B2VU90</accession>
<reference evidence="2 3" key="2">
    <citation type="submission" date="2019-09" db="EMBL/GenBank/DDBJ databases">
        <authorList>
            <person name="Jin C."/>
        </authorList>
    </citation>
    <scope>NUCLEOTIDE SEQUENCE [LARGE SCALE GENOMIC DNA]</scope>
    <source>
        <strain evidence="2 3">BN140002</strain>
    </source>
</reference>
<dbReference type="Proteomes" id="UP000323142">
    <property type="component" value="Unassembled WGS sequence"/>
</dbReference>
<gene>
    <name evidence="2" type="ORF">F0L46_03465</name>
</gene>
<name>A0A5B2VU90_9HYPH</name>
<keyword evidence="1" id="KW-0732">Signal</keyword>
<dbReference type="EMBL" id="VUOA01000006">
    <property type="protein sequence ID" value="KAA2242354.1"/>
    <property type="molecule type" value="Genomic_DNA"/>
</dbReference>
<reference evidence="2 3" key="1">
    <citation type="submission" date="2019-09" db="EMBL/GenBank/DDBJ databases">
        <title>Salinarimonas rosea gen. nov., sp. nov., a new member of the a-2 subgroup of the Proteobacteria.</title>
        <authorList>
            <person name="Liu J."/>
        </authorList>
    </citation>
    <scope>NUCLEOTIDE SEQUENCE [LARGE SCALE GENOMIC DNA]</scope>
    <source>
        <strain evidence="2 3">BN140002</strain>
    </source>
</reference>